<dbReference type="AlphaFoldDB" id="A0A173WXW1"/>
<evidence type="ECO:0000256" key="1">
    <source>
        <dbReference type="ARBA" id="ARBA00004752"/>
    </source>
</evidence>
<dbReference type="GO" id="GO:0008360">
    <property type="term" value="P:regulation of cell shape"/>
    <property type="evidence" value="ECO:0007669"/>
    <property type="project" value="UniProtKB-UniRule"/>
</dbReference>
<dbReference type="InterPro" id="IPR005490">
    <property type="entry name" value="LD_TPept_cat_dom"/>
</dbReference>
<dbReference type="Proteomes" id="UP000095409">
    <property type="component" value="Unassembled WGS sequence"/>
</dbReference>
<evidence type="ECO:0000256" key="3">
    <source>
        <dbReference type="ARBA" id="ARBA00022960"/>
    </source>
</evidence>
<dbReference type="InterPro" id="IPR038054">
    <property type="entry name" value="LD_TPept-like_central_sf"/>
</dbReference>
<dbReference type="PANTHER" id="PTHR30582:SF33">
    <property type="entry name" value="EXPORTED PROTEIN"/>
    <property type="match status" value="1"/>
</dbReference>
<dbReference type="EMBL" id="CYZD01000001">
    <property type="protein sequence ID" value="CUN44331.1"/>
    <property type="molecule type" value="Genomic_DNA"/>
</dbReference>
<dbReference type="Gene3D" id="2.40.440.10">
    <property type="entry name" value="L,D-transpeptidase catalytic domain-like"/>
    <property type="match status" value="1"/>
</dbReference>
<accession>A0A173WXW1</accession>
<dbReference type="PROSITE" id="PS52029">
    <property type="entry name" value="LD_TPASE"/>
    <property type="match status" value="1"/>
</dbReference>
<dbReference type="Gene3D" id="3.10.20.800">
    <property type="match status" value="1"/>
</dbReference>
<evidence type="ECO:0000256" key="5">
    <source>
        <dbReference type="ARBA" id="ARBA00023316"/>
    </source>
</evidence>
<keyword evidence="3 6" id="KW-0133">Cell shape</keyword>
<sequence length="480" mass="53360">MADKFKLSRKAKKIILGACIGGVVVLTAGLFTYIHIADTNTLGRKISIYGMDVSTLTADKAEQKLLDAFRSRKVQFKEGGSDVYQTTVSELGYDLDESALKSELTELQTTREANRKIFATQEDYKIAYQIQKNEEQEKKALASSNFGGKERTASVDAAVQYDEQQKQFVLVNDVQGNEIDETRLQSYVDQMLDDNFRLKLLGGDIQITLDTNVYQQPSVTASDEMQNKVTGLNDQLNKYRSTTVTYTLGSTTEVIDAGTIETWLQITDDSLNIDQEAVKSYVQNLAAKYNTIYVPRTFHTSYGNDVTVSDNEYGFQIDQDGEVQQLLTDLASGTAVTRDPVYSISGMQRNGADDLNGSYIEVSLDNQHLWLYKDGALVTETDIVSGAPKAGRETYRGAWPIAYKASPYNLSSQEYGYNVKVNYWMPFVYGQGLHDASWQSSFGGNRYKSGAGSHGCINLPTDQAALIYNTIDGGYPIIIY</sequence>
<dbReference type="GO" id="GO:0018104">
    <property type="term" value="P:peptidoglycan-protein cross-linking"/>
    <property type="evidence" value="ECO:0007669"/>
    <property type="project" value="TreeGrafter"/>
</dbReference>
<feature type="active site" description="Proton donor/acceptor" evidence="6">
    <location>
        <position position="434"/>
    </location>
</feature>
<reference evidence="9 10" key="1">
    <citation type="submission" date="2015-09" db="EMBL/GenBank/DDBJ databases">
        <authorList>
            <consortium name="Pathogen Informatics"/>
        </authorList>
    </citation>
    <scope>NUCLEOTIDE SEQUENCE [LARGE SCALE GENOMIC DNA]</scope>
    <source>
        <strain evidence="9 10">2789STDY5608837</strain>
    </source>
</reference>
<name>A0A173WXW1_9FIRM</name>
<keyword evidence="7" id="KW-0472">Membrane</keyword>
<proteinExistence type="predicted"/>
<dbReference type="InterPro" id="IPR022029">
    <property type="entry name" value="YoaR-like_PG-bd"/>
</dbReference>
<dbReference type="CDD" id="cd16913">
    <property type="entry name" value="YkuD_like"/>
    <property type="match status" value="1"/>
</dbReference>
<dbReference type="SUPFAM" id="SSF143985">
    <property type="entry name" value="L,D-transpeptidase pre-catalytic domain-like"/>
    <property type="match status" value="1"/>
</dbReference>
<keyword evidence="5 6" id="KW-0961">Cell wall biogenesis/degradation</keyword>
<evidence type="ECO:0000313" key="9">
    <source>
        <dbReference type="EMBL" id="CUN44331.1"/>
    </source>
</evidence>
<protein>
    <submittedName>
        <fullName evidence="9">Uncharacterized vancomycin resistance protein</fullName>
    </submittedName>
</protein>
<dbReference type="Pfam" id="PF03734">
    <property type="entry name" value="YkuD"/>
    <property type="match status" value="1"/>
</dbReference>
<dbReference type="SUPFAM" id="SSF141523">
    <property type="entry name" value="L,D-transpeptidase catalytic domain-like"/>
    <property type="match status" value="1"/>
</dbReference>
<dbReference type="GO" id="GO:0071972">
    <property type="term" value="F:peptidoglycan L,D-transpeptidase activity"/>
    <property type="evidence" value="ECO:0007669"/>
    <property type="project" value="TreeGrafter"/>
</dbReference>
<dbReference type="RefSeq" id="WP_055065479.1">
    <property type="nucleotide sequence ID" value="NZ_CYZD01000001.1"/>
</dbReference>
<keyword evidence="7" id="KW-1133">Transmembrane helix</keyword>
<feature type="transmembrane region" description="Helical" evidence="7">
    <location>
        <begin position="14"/>
        <end position="36"/>
    </location>
</feature>
<dbReference type="InterPro" id="IPR038063">
    <property type="entry name" value="Transpep_catalytic_dom"/>
</dbReference>
<gene>
    <name evidence="9" type="ORF">ERS852394_00245</name>
</gene>
<dbReference type="InterPro" id="IPR050979">
    <property type="entry name" value="LD-transpeptidase"/>
</dbReference>
<dbReference type="GO" id="GO:0071555">
    <property type="term" value="P:cell wall organization"/>
    <property type="evidence" value="ECO:0007669"/>
    <property type="project" value="UniProtKB-UniRule"/>
</dbReference>
<comment type="pathway">
    <text evidence="1 6">Cell wall biogenesis; peptidoglycan biosynthesis.</text>
</comment>
<evidence type="ECO:0000256" key="4">
    <source>
        <dbReference type="ARBA" id="ARBA00022984"/>
    </source>
</evidence>
<feature type="domain" description="L,D-TPase catalytic" evidence="8">
    <location>
        <begin position="358"/>
        <end position="480"/>
    </location>
</feature>
<keyword evidence="7" id="KW-0812">Transmembrane</keyword>
<dbReference type="PANTHER" id="PTHR30582">
    <property type="entry name" value="L,D-TRANSPEPTIDASE"/>
    <property type="match status" value="1"/>
</dbReference>
<keyword evidence="4 6" id="KW-0573">Peptidoglycan synthesis</keyword>
<feature type="active site" description="Nucleophile" evidence="6">
    <location>
        <position position="456"/>
    </location>
</feature>
<organism evidence="9 10">
    <name type="scientific">Blautia obeum</name>
    <dbReference type="NCBI Taxonomy" id="40520"/>
    <lineage>
        <taxon>Bacteria</taxon>
        <taxon>Bacillati</taxon>
        <taxon>Bacillota</taxon>
        <taxon>Clostridia</taxon>
        <taxon>Lachnospirales</taxon>
        <taxon>Lachnospiraceae</taxon>
        <taxon>Blautia</taxon>
    </lineage>
</organism>
<evidence type="ECO:0000256" key="6">
    <source>
        <dbReference type="PROSITE-ProRule" id="PRU01373"/>
    </source>
</evidence>
<evidence type="ECO:0000256" key="7">
    <source>
        <dbReference type="SAM" id="Phobius"/>
    </source>
</evidence>
<evidence type="ECO:0000313" key="10">
    <source>
        <dbReference type="Proteomes" id="UP000095409"/>
    </source>
</evidence>
<evidence type="ECO:0000259" key="8">
    <source>
        <dbReference type="PROSITE" id="PS52029"/>
    </source>
</evidence>
<dbReference type="Pfam" id="PF12229">
    <property type="entry name" value="PG_binding_4"/>
    <property type="match status" value="1"/>
</dbReference>
<keyword evidence="2" id="KW-0808">Transferase</keyword>
<dbReference type="UniPathway" id="UPA00219"/>
<dbReference type="GO" id="GO:0005576">
    <property type="term" value="C:extracellular region"/>
    <property type="evidence" value="ECO:0007669"/>
    <property type="project" value="TreeGrafter"/>
</dbReference>
<evidence type="ECO:0000256" key="2">
    <source>
        <dbReference type="ARBA" id="ARBA00022679"/>
    </source>
</evidence>
<dbReference type="GO" id="GO:0016740">
    <property type="term" value="F:transferase activity"/>
    <property type="evidence" value="ECO:0007669"/>
    <property type="project" value="UniProtKB-KW"/>
</dbReference>